<dbReference type="Proteomes" id="UP001172681">
    <property type="component" value="Unassembled WGS sequence"/>
</dbReference>
<organism evidence="2 3">
    <name type="scientific">Knufia peltigerae</name>
    <dbReference type="NCBI Taxonomy" id="1002370"/>
    <lineage>
        <taxon>Eukaryota</taxon>
        <taxon>Fungi</taxon>
        <taxon>Dikarya</taxon>
        <taxon>Ascomycota</taxon>
        <taxon>Pezizomycotina</taxon>
        <taxon>Eurotiomycetes</taxon>
        <taxon>Chaetothyriomycetidae</taxon>
        <taxon>Chaetothyriales</taxon>
        <taxon>Trichomeriaceae</taxon>
        <taxon>Knufia</taxon>
    </lineage>
</organism>
<evidence type="ECO:0008006" key="4">
    <source>
        <dbReference type="Google" id="ProtNLM"/>
    </source>
</evidence>
<reference evidence="2" key="1">
    <citation type="submission" date="2022-10" db="EMBL/GenBank/DDBJ databases">
        <title>Culturing micro-colonial fungi from biological soil crusts in the Mojave desert and describing Neophaeococcomyces mojavensis, and introducing the new genera and species Taxawa tesnikishii.</title>
        <authorList>
            <person name="Kurbessoian T."/>
            <person name="Stajich J.E."/>
        </authorList>
    </citation>
    <scope>NUCLEOTIDE SEQUENCE</scope>
    <source>
        <strain evidence="2">TK_35</strain>
    </source>
</reference>
<gene>
    <name evidence="2" type="ORF">H2204_007621</name>
</gene>
<keyword evidence="3" id="KW-1185">Reference proteome</keyword>
<sequence>MSSSQDAASNPPERSGGLPPPARYITTHRADGKSIFQTDIPDAVPAQAIRPEVDFRLVYTTSESPVSLQGDGDIQKYRAFLEGEKPGLIIKGGTVVRICDYAPGGPPAIMHRTMSLDYGVVLVGEVDAILDSGEVRHLKAGDIVVQRQTNHAWVNASKDKWARMLFILQEAVPLTIGSQTLAEDYGEIKGVAPST</sequence>
<dbReference type="InterPro" id="IPR047142">
    <property type="entry name" value="OryJ/VirC-like"/>
</dbReference>
<dbReference type="PANTHER" id="PTHR36156:SF2">
    <property type="entry name" value="CUPIN TYPE-2 DOMAIN-CONTAINING PROTEIN"/>
    <property type="match status" value="1"/>
</dbReference>
<dbReference type="CDD" id="cd02231">
    <property type="entry name" value="cupin_BLL6423-like"/>
    <property type="match status" value="1"/>
</dbReference>
<accession>A0AA39CXN0</accession>
<dbReference type="PANTHER" id="PTHR36156">
    <property type="entry name" value="SLR2101 PROTEIN"/>
    <property type="match status" value="1"/>
</dbReference>
<comment type="caution">
    <text evidence="2">The sequence shown here is derived from an EMBL/GenBank/DDBJ whole genome shotgun (WGS) entry which is preliminary data.</text>
</comment>
<dbReference type="AlphaFoldDB" id="A0AA39CXN0"/>
<evidence type="ECO:0000313" key="3">
    <source>
        <dbReference type="Proteomes" id="UP001172681"/>
    </source>
</evidence>
<dbReference type="EMBL" id="JAPDRN010000053">
    <property type="protein sequence ID" value="KAJ9632746.1"/>
    <property type="molecule type" value="Genomic_DNA"/>
</dbReference>
<feature type="region of interest" description="Disordered" evidence="1">
    <location>
        <begin position="1"/>
        <end position="24"/>
    </location>
</feature>
<evidence type="ECO:0000313" key="2">
    <source>
        <dbReference type="EMBL" id="KAJ9632746.1"/>
    </source>
</evidence>
<dbReference type="InterPro" id="IPR014710">
    <property type="entry name" value="RmlC-like_jellyroll"/>
</dbReference>
<dbReference type="InterPro" id="IPR011051">
    <property type="entry name" value="RmlC_Cupin_sf"/>
</dbReference>
<dbReference type="SUPFAM" id="SSF51182">
    <property type="entry name" value="RmlC-like cupins"/>
    <property type="match status" value="1"/>
</dbReference>
<dbReference type="Gene3D" id="2.60.120.10">
    <property type="entry name" value="Jelly Rolls"/>
    <property type="match status" value="1"/>
</dbReference>
<proteinExistence type="predicted"/>
<name>A0AA39CXN0_9EURO</name>
<evidence type="ECO:0000256" key="1">
    <source>
        <dbReference type="SAM" id="MobiDB-lite"/>
    </source>
</evidence>
<protein>
    <recommendedName>
        <fullName evidence="4">Cupin 2 conserved barrel domain-containing protein</fullName>
    </recommendedName>
</protein>